<feature type="chain" id="PRO_5042071234" description="LRRNT domain-containing protein" evidence="12">
    <location>
        <begin position="26"/>
        <end position="1155"/>
    </location>
</feature>
<dbReference type="InterPro" id="IPR032675">
    <property type="entry name" value="LRR_dom_sf"/>
</dbReference>
<keyword evidence="15" id="KW-1185">Reference proteome</keyword>
<dbReference type="Proteomes" id="UP001283361">
    <property type="component" value="Unassembled WGS sequence"/>
</dbReference>
<dbReference type="SMART" id="SM00369">
    <property type="entry name" value="LRR_TYP"/>
    <property type="match status" value="10"/>
</dbReference>
<dbReference type="EMBL" id="JAWDGP010003469">
    <property type="protein sequence ID" value="KAK3774005.1"/>
    <property type="molecule type" value="Genomic_DNA"/>
</dbReference>
<dbReference type="InterPro" id="IPR001611">
    <property type="entry name" value="Leu-rich_rpt"/>
</dbReference>
<reference evidence="14" key="1">
    <citation type="journal article" date="2023" name="G3 (Bethesda)">
        <title>A reference genome for the long-term kleptoplast-retaining sea slug Elysia crispata morphotype clarki.</title>
        <authorList>
            <person name="Eastman K.E."/>
            <person name="Pendleton A.L."/>
            <person name="Shaikh M.A."/>
            <person name="Suttiyut T."/>
            <person name="Ogas R."/>
            <person name="Tomko P."/>
            <person name="Gavelis G."/>
            <person name="Widhalm J.R."/>
            <person name="Wisecaver J.H."/>
        </authorList>
    </citation>
    <scope>NUCLEOTIDE SEQUENCE</scope>
    <source>
        <strain evidence="14">ECLA1</strain>
    </source>
</reference>
<evidence type="ECO:0000256" key="7">
    <source>
        <dbReference type="ARBA" id="ARBA00023136"/>
    </source>
</evidence>
<keyword evidence="8" id="KW-0675">Receptor</keyword>
<dbReference type="GO" id="GO:0038023">
    <property type="term" value="F:signaling receptor activity"/>
    <property type="evidence" value="ECO:0007669"/>
    <property type="project" value="TreeGrafter"/>
</dbReference>
<dbReference type="Gene3D" id="3.40.50.10140">
    <property type="entry name" value="Toll/interleukin-1 receptor homology (TIR) domain"/>
    <property type="match status" value="1"/>
</dbReference>
<comment type="subcellular location">
    <subcellularLocation>
        <location evidence="1">Membrane</location>
        <topology evidence="1">Single-pass membrane protein</topology>
    </subcellularLocation>
</comment>
<dbReference type="AlphaFoldDB" id="A0AAE0ZR12"/>
<dbReference type="InterPro" id="IPR035897">
    <property type="entry name" value="Toll_tir_struct_dom_sf"/>
</dbReference>
<dbReference type="PANTHER" id="PTHR24365:SF541">
    <property type="entry name" value="PROTEIN TOLL-RELATED"/>
    <property type="match status" value="1"/>
</dbReference>
<dbReference type="Pfam" id="PF13855">
    <property type="entry name" value="LRR_8"/>
    <property type="match status" value="3"/>
</dbReference>
<dbReference type="SUPFAM" id="SSF52200">
    <property type="entry name" value="Toll/Interleukin receptor TIR domain"/>
    <property type="match status" value="1"/>
</dbReference>
<dbReference type="PANTHER" id="PTHR24365">
    <property type="entry name" value="TOLL-LIKE RECEPTOR"/>
    <property type="match status" value="1"/>
</dbReference>
<gene>
    <name evidence="14" type="ORF">RRG08_030087</name>
</gene>
<dbReference type="SMART" id="SM00013">
    <property type="entry name" value="LRRNT"/>
    <property type="match status" value="1"/>
</dbReference>
<protein>
    <recommendedName>
        <fullName evidence="13">LRRNT domain-containing protein</fullName>
    </recommendedName>
</protein>
<evidence type="ECO:0000256" key="11">
    <source>
        <dbReference type="SAM" id="Phobius"/>
    </source>
</evidence>
<evidence type="ECO:0000256" key="1">
    <source>
        <dbReference type="ARBA" id="ARBA00004167"/>
    </source>
</evidence>
<feature type="signal peptide" evidence="12">
    <location>
        <begin position="1"/>
        <end position="25"/>
    </location>
</feature>
<sequence length="1155" mass="131126">MPSQIRLSTILLCFTCLHLHGYVSPTADNRRDFSELSRKSNPMSFENHEESTNAADNARFHIELRSKGNQLLGFRTKQEISAKKGQLLTTRKRNKSNFSLKHSEHQQHHNFSLSSKNSNKMEFKSRQVMYGTLDPSTTLKHTSSRQGVRTAFSATACPTSCHCETKLGTTISVVDCSSKMLIKIPKLPASAKEIWLQNNLIQVIPCTAFQQLTKLRILDLSMNRIQMLHNCSFDGLTMLEQLFLSQNQLSSFSVDVFRSLQKMLVLDLSQNMLKSLELDLFTHLGTLTRLDLGKNWLTKIQNNTFHGLSSLVFLSLRENKLHYLPGTFEIRAFQGLTSLESLHLEGNQPDFPANFTYPDQALSYITTLRRLWLDGYPRSLGPGFVSLTQLSHLSFSGNGVSHCSMGSKIPPDFFNNLSSKQPLHINMSECSFHTIPPALFKSLPNIYSLDLSLNDYLLIDGFEKASEGLQNSTLTVLNISDIVNPWMIYSEIKNTTFRYLKHTSLKVLMVKDCSLINIAPKAILDLPQSVEFINFRGNKIIDAASLLTLTKLINLRGAIVSKQLHYARGKNQVRDYHRGLLSWHIREQTVRPSHVRTNTSGTQRKLHQGQLIVRNPHLSMKIQDTFNHKLTIGSNFCGDSVNSIGGSPNTFQNDFTGTLPIPLPHKLEMLDVSDIKASYNIPQVQIINNKVLKYLDFSSNGIKCFGGPVSGLPALHYLDLSRNWCFKVNPLFFSHMSSLKTLLLYKNILGQSLAEDEDGVTFSALTSLESIDLSDNTIKDLSQFAFQHNVNLRMVSLSNNALSQFHSSLISNTKLELLDLSYNVLTGISETTCNQLLDIKRRNSNFLVRLAGNHRFLCDCDNIFFLNFILGNPEIFEDVRTFQCRVSNGSSVTYDQLARFLPQLGDQCVAQPIFIAVLIAFFLLVSSLSVCALYHFKRWQWKYLYYVGKSRLHIGSMNFTNRPVAHAFITYDQENRKMRNIMRNLFLPRLQHLGVTIVLGEIDFNPGPKAPSIAGAVTNTGKTLVFLSPDIFRDHYRQLEVNMAILHELHLRKPVLIPVLMLREEALNCLANDQQASPAAADTRNRRLAPGQLRAHHRPSTRRLDDFTRFLRLIRHYPPEISTFLKGQIHRCLVYTEDNASFWQHLKSIIVDEEK</sequence>
<dbReference type="PROSITE" id="PS51450">
    <property type="entry name" value="LRR"/>
    <property type="match status" value="1"/>
</dbReference>
<keyword evidence="6 11" id="KW-1133">Transmembrane helix</keyword>
<organism evidence="14 15">
    <name type="scientific">Elysia crispata</name>
    <name type="common">lettuce slug</name>
    <dbReference type="NCBI Taxonomy" id="231223"/>
    <lineage>
        <taxon>Eukaryota</taxon>
        <taxon>Metazoa</taxon>
        <taxon>Spiralia</taxon>
        <taxon>Lophotrochozoa</taxon>
        <taxon>Mollusca</taxon>
        <taxon>Gastropoda</taxon>
        <taxon>Heterobranchia</taxon>
        <taxon>Euthyneura</taxon>
        <taxon>Panpulmonata</taxon>
        <taxon>Sacoglossa</taxon>
        <taxon>Placobranchoidea</taxon>
        <taxon>Plakobranchidae</taxon>
        <taxon>Elysia</taxon>
    </lineage>
</organism>
<dbReference type="GO" id="GO:0005886">
    <property type="term" value="C:plasma membrane"/>
    <property type="evidence" value="ECO:0007669"/>
    <property type="project" value="TreeGrafter"/>
</dbReference>
<feature type="region of interest" description="Disordered" evidence="10">
    <location>
        <begin position="31"/>
        <end position="56"/>
    </location>
</feature>
<evidence type="ECO:0000256" key="8">
    <source>
        <dbReference type="ARBA" id="ARBA00023170"/>
    </source>
</evidence>
<dbReference type="InterPro" id="IPR003591">
    <property type="entry name" value="Leu-rich_rpt_typical-subtyp"/>
</dbReference>
<accession>A0AAE0ZR12</accession>
<evidence type="ECO:0000259" key="13">
    <source>
        <dbReference type="SMART" id="SM00013"/>
    </source>
</evidence>
<feature type="domain" description="LRRNT" evidence="13">
    <location>
        <begin position="156"/>
        <end position="193"/>
    </location>
</feature>
<dbReference type="SMART" id="SM00365">
    <property type="entry name" value="LRR_SD22"/>
    <property type="match status" value="9"/>
</dbReference>
<evidence type="ECO:0000256" key="10">
    <source>
        <dbReference type="SAM" id="MobiDB-lite"/>
    </source>
</evidence>
<proteinExistence type="predicted"/>
<name>A0AAE0ZR12_9GAST</name>
<evidence type="ECO:0000313" key="14">
    <source>
        <dbReference type="EMBL" id="KAK3774005.1"/>
    </source>
</evidence>
<keyword evidence="4 12" id="KW-0732">Signal</keyword>
<evidence type="ECO:0000313" key="15">
    <source>
        <dbReference type="Proteomes" id="UP001283361"/>
    </source>
</evidence>
<evidence type="ECO:0000256" key="3">
    <source>
        <dbReference type="ARBA" id="ARBA00022692"/>
    </source>
</evidence>
<keyword evidence="2" id="KW-0433">Leucine-rich repeat</keyword>
<dbReference type="FunFam" id="3.80.10.10:FF:000770">
    <property type="entry name" value="Uncharacterized protein"/>
    <property type="match status" value="1"/>
</dbReference>
<keyword evidence="7 11" id="KW-0472">Membrane</keyword>
<evidence type="ECO:0000256" key="5">
    <source>
        <dbReference type="ARBA" id="ARBA00022737"/>
    </source>
</evidence>
<dbReference type="InterPro" id="IPR000372">
    <property type="entry name" value="LRRNT"/>
</dbReference>
<feature type="transmembrane region" description="Helical" evidence="11">
    <location>
        <begin position="913"/>
        <end position="936"/>
    </location>
</feature>
<keyword evidence="5" id="KW-0677">Repeat</keyword>
<evidence type="ECO:0000256" key="2">
    <source>
        <dbReference type="ARBA" id="ARBA00022614"/>
    </source>
</evidence>
<comment type="caution">
    <text evidence="14">The sequence shown here is derived from an EMBL/GenBank/DDBJ whole genome shotgun (WGS) entry which is preliminary data.</text>
</comment>
<evidence type="ECO:0000256" key="9">
    <source>
        <dbReference type="ARBA" id="ARBA00023180"/>
    </source>
</evidence>
<keyword evidence="3 11" id="KW-0812">Transmembrane</keyword>
<dbReference type="Gene3D" id="3.80.10.10">
    <property type="entry name" value="Ribonuclease Inhibitor"/>
    <property type="match status" value="5"/>
</dbReference>
<evidence type="ECO:0000256" key="12">
    <source>
        <dbReference type="SAM" id="SignalP"/>
    </source>
</evidence>
<dbReference type="SUPFAM" id="SSF52058">
    <property type="entry name" value="L domain-like"/>
    <property type="match status" value="2"/>
</dbReference>
<dbReference type="GO" id="GO:0007165">
    <property type="term" value="P:signal transduction"/>
    <property type="evidence" value="ECO:0007669"/>
    <property type="project" value="TreeGrafter"/>
</dbReference>
<evidence type="ECO:0000256" key="6">
    <source>
        <dbReference type="ARBA" id="ARBA00022989"/>
    </source>
</evidence>
<evidence type="ECO:0000256" key="4">
    <source>
        <dbReference type="ARBA" id="ARBA00022729"/>
    </source>
</evidence>
<keyword evidence="9" id="KW-0325">Glycoprotein</keyword>